<evidence type="ECO:0000313" key="1">
    <source>
        <dbReference type="EMBL" id="CAH0381410.1"/>
    </source>
</evidence>
<accession>A0A9P0A0E0</accession>
<evidence type="ECO:0000313" key="2">
    <source>
        <dbReference type="Proteomes" id="UP001152759"/>
    </source>
</evidence>
<name>A0A9P0A0E0_BEMTA</name>
<dbReference type="EMBL" id="OU963862">
    <property type="protein sequence ID" value="CAH0381410.1"/>
    <property type="molecule type" value="Genomic_DNA"/>
</dbReference>
<sequence>MSLSASDSPPRKRPRKVYINHTECKKRLNVRASRLSGDEYVSAWSGKEKPGKKFARVLRCCSEKCGTKIPEPVQLLKFESFYNEKTKELQDASLASCIKKVPSSPVFRNKQWCYHLRVSGNERKVCRQFIIKLYQVSEKRIRVIQH</sequence>
<organism evidence="1 2">
    <name type="scientific">Bemisia tabaci</name>
    <name type="common">Sweetpotato whitefly</name>
    <name type="synonym">Aleurodes tabaci</name>
    <dbReference type="NCBI Taxonomy" id="7038"/>
    <lineage>
        <taxon>Eukaryota</taxon>
        <taxon>Metazoa</taxon>
        <taxon>Ecdysozoa</taxon>
        <taxon>Arthropoda</taxon>
        <taxon>Hexapoda</taxon>
        <taxon>Insecta</taxon>
        <taxon>Pterygota</taxon>
        <taxon>Neoptera</taxon>
        <taxon>Paraneoptera</taxon>
        <taxon>Hemiptera</taxon>
        <taxon>Sternorrhyncha</taxon>
        <taxon>Aleyrodoidea</taxon>
        <taxon>Aleyrodidae</taxon>
        <taxon>Aleyrodinae</taxon>
        <taxon>Bemisia</taxon>
    </lineage>
</organism>
<proteinExistence type="predicted"/>
<reference evidence="1" key="1">
    <citation type="submission" date="2021-12" db="EMBL/GenBank/DDBJ databases">
        <authorList>
            <person name="King R."/>
        </authorList>
    </citation>
    <scope>NUCLEOTIDE SEQUENCE</scope>
</reference>
<keyword evidence="2" id="KW-1185">Reference proteome</keyword>
<gene>
    <name evidence="1" type="ORF">BEMITA_LOCUS1064</name>
</gene>
<dbReference type="Proteomes" id="UP001152759">
    <property type="component" value="Chromosome 1"/>
</dbReference>
<protein>
    <submittedName>
        <fullName evidence="1">Uncharacterized protein</fullName>
    </submittedName>
</protein>
<dbReference type="AlphaFoldDB" id="A0A9P0A0E0"/>